<reference evidence="2" key="1">
    <citation type="submission" date="2018-08" db="EMBL/GenBank/DDBJ databases">
        <authorList>
            <person name="Chevrot R."/>
        </authorList>
    </citation>
    <scope>NUCLEOTIDE SEQUENCE [LARGE SCALE GENOMIC DNA]</scope>
</reference>
<organism evidence="1 2">
    <name type="scientific">Paenibacillus alvei</name>
    <name type="common">Bacillus alvei</name>
    <dbReference type="NCBI Taxonomy" id="44250"/>
    <lineage>
        <taxon>Bacteria</taxon>
        <taxon>Bacillati</taxon>
        <taxon>Bacillota</taxon>
        <taxon>Bacilli</taxon>
        <taxon>Bacillales</taxon>
        <taxon>Paenibacillaceae</taxon>
        <taxon>Paenibacillus</taxon>
    </lineage>
</organism>
<protein>
    <submittedName>
        <fullName evidence="1">Ethanolamine utilization protein</fullName>
    </submittedName>
</protein>
<sequence length="242" mass="27064">MNIEAQDRAAIIEAVAAEVIKRLGQQDKKEPTAARKQAVLLSMEAVPELESVLNSHVDVRYYDETLRDCDVLIIPKLCIQLLANLANGISAGPRERFVLTMLLKGREVIALEEGLLYRKYKSTAPVLLYKMYDEFAAKLSAYGIRLVKEQDLPAACLENGNVSGKLQAGQPPVAAQEDNQVESVVSDLASSALVLNRKVITEAELKKHRLHNGREIVIDRHSIITPLAQDYLRMQKMQVHRR</sequence>
<evidence type="ECO:0000313" key="2">
    <source>
        <dbReference type="Proteomes" id="UP000304148"/>
    </source>
</evidence>
<dbReference type="AlphaFoldDB" id="A0A383R9C6"/>
<dbReference type="EMBL" id="LS992241">
    <property type="protein sequence ID" value="SYX83261.1"/>
    <property type="molecule type" value="Genomic_DNA"/>
</dbReference>
<gene>
    <name evidence="1" type="ORF">PBLR_11683</name>
</gene>
<dbReference type="RefSeq" id="WP_138185371.1">
    <property type="nucleotide sequence ID" value="NZ_LS992241.1"/>
</dbReference>
<accession>A0A383R9C6</accession>
<proteinExistence type="predicted"/>
<evidence type="ECO:0000313" key="1">
    <source>
        <dbReference type="EMBL" id="SYX83261.1"/>
    </source>
</evidence>
<dbReference type="Proteomes" id="UP000304148">
    <property type="component" value="Chromosome"/>
</dbReference>
<name>A0A383R9C6_PAEAL</name>
<dbReference type="PIRSF" id="PIRSF034981">
    <property type="entry name" value="Eut_put"/>
    <property type="match status" value="1"/>
</dbReference>
<dbReference type="InterPro" id="IPR013372">
    <property type="entry name" value="Eut_put"/>
</dbReference>